<dbReference type="SUPFAM" id="SSF51445">
    <property type="entry name" value="(Trans)glycosidases"/>
    <property type="match status" value="1"/>
</dbReference>
<dbReference type="RefSeq" id="WP_149487104.1">
    <property type="nucleotide sequence ID" value="NZ_CP036150.1"/>
</dbReference>
<evidence type="ECO:0008006" key="3">
    <source>
        <dbReference type="Google" id="ProtNLM"/>
    </source>
</evidence>
<reference evidence="1 2" key="1">
    <citation type="submission" date="2019-02" db="EMBL/GenBank/DDBJ databases">
        <title>Complete Genome Sequence and Methylome Analysis of free living Spirochaetas.</title>
        <authorList>
            <person name="Fomenkov A."/>
            <person name="Dubinina G."/>
            <person name="Leshcheva N."/>
            <person name="Mikheeva N."/>
            <person name="Grabovich M."/>
            <person name="Vincze T."/>
            <person name="Roberts R.J."/>
        </authorList>
    </citation>
    <scope>NUCLEOTIDE SEQUENCE [LARGE SCALE GENOMIC DNA]</scope>
    <source>
        <strain evidence="1 2">K2</strain>
    </source>
</reference>
<gene>
    <name evidence="1" type="ORF">EXM22_13895</name>
</gene>
<keyword evidence="2" id="KW-1185">Reference proteome</keyword>
<accession>A0A5C1QNW0</accession>
<name>A0A5C1QNW0_9SPIO</name>
<evidence type="ECO:0000313" key="2">
    <source>
        <dbReference type="Proteomes" id="UP000324209"/>
    </source>
</evidence>
<dbReference type="Pfam" id="PF02065">
    <property type="entry name" value="Melibiase"/>
    <property type="match status" value="1"/>
</dbReference>
<evidence type="ECO:0000313" key="1">
    <source>
        <dbReference type="EMBL" id="QEN09028.1"/>
    </source>
</evidence>
<sequence>MASSLKLDKSQVNFKIKFGADNVKQHKTIGRWPTGNQYSSVEMPGSELRLSYAKDVLSGTIIAKEEIFLREIQISIKIKSRKGIPLYACGTYAGSPGLTISDQREIIRLKRNKVMKQFITFEYNPSRRILNINWQFNCFMPNGKELVFDPILIAENETALQPSLGKTEPKLVPRTSWIAESPLNQPLRINYIEENLNWMEKERFFFDMIQLNGLHNTIGDWENLPPEFRGKIGFINRRIEHNGMIPAIAFAPFHAEAGSELVRLHPDWLVGELKGDTPLLNQQNHKKMYILDFTQISVREYIKSTLDLFYRQWGFKAFHLQGLSALLLPCRRSDNEKESGEILHEALLFFREILGAKTFISAENIPLITQENVLSMISMDSSISSKRKSKKEIPEAIYRVLNQTFTSQYPWLFNSGNYPLPEEKELIHPQAAESLRQMMLISGGSLSIKNNLNKMSQNQVNELKKLIPSFKRFAGGSLHLINSPDKKTPSVLFNSRGYLGVFNLSGKKKQTSLNMESMRLRFYNKKSGTQIKEGRTGMKTGELELILPPYGSRIFKF</sequence>
<dbReference type="OrthoDB" id="9758822at2"/>
<protein>
    <recommendedName>
        <fullName evidence="3">Glycosyl hydrolase family 36 C-terminal domain-containing protein</fullName>
    </recommendedName>
</protein>
<proteinExistence type="predicted"/>
<dbReference type="InterPro" id="IPR013785">
    <property type="entry name" value="Aldolase_TIM"/>
</dbReference>
<dbReference type="AlphaFoldDB" id="A0A5C1QNW0"/>
<dbReference type="Proteomes" id="UP000324209">
    <property type="component" value="Chromosome"/>
</dbReference>
<dbReference type="Gene3D" id="3.20.20.70">
    <property type="entry name" value="Aldolase class I"/>
    <property type="match status" value="1"/>
</dbReference>
<dbReference type="InterPro" id="IPR017853">
    <property type="entry name" value="GH"/>
</dbReference>
<organism evidence="1 2">
    <name type="scientific">Oceanispirochaeta crateris</name>
    <dbReference type="NCBI Taxonomy" id="2518645"/>
    <lineage>
        <taxon>Bacteria</taxon>
        <taxon>Pseudomonadati</taxon>
        <taxon>Spirochaetota</taxon>
        <taxon>Spirochaetia</taxon>
        <taxon>Spirochaetales</taxon>
        <taxon>Spirochaetaceae</taxon>
        <taxon>Oceanispirochaeta</taxon>
    </lineage>
</organism>
<dbReference type="KEGG" id="ock:EXM22_13895"/>
<dbReference type="EMBL" id="CP036150">
    <property type="protein sequence ID" value="QEN09028.1"/>
    <property type="molecule type" value="Genomic_DNA"/>
</dbReference>